<feature type="compositionally biased region" description="Low complexity" evidence="1">
    <location>
        <begin position="423"/>
        <end position="434"/>
    </location>
</feature>
<organism evidence="3 4">
    <name type="scientific">Chaetoceros tenuissimus</name>
    <dbReference type="NCBI Taxonomy" id="426638"/>
    <lineage>
        <taxon>Eukaryota</taxon>
        <taxon>Sar</taxon>
        <taxon>Stramenopiles</taxon>
        <taxon>Ochrophyta</taxon>
        <taxon>Bacillariophyta</taxon>
        <taxon>Coscinodiscophyceae</taxon>
        <taxon>Chaetocerotophycidae</taxon>
        <taxon>Chaetocerotales</taxon>
        <taxon>Chaetocerotaceae</taxon>
        <taxon>Chaetoceros</taxon>
    </lineage>
</organism>
<comment type="caution">
    <text evidence="3">The sequence shown here is derived from an EMBL/GenBank/DDBJ whole genome shotgun (WGS) entry which is preliminary data.</text>
</comment>
<proteinExistence type="predicted"/>
<feature type="domain" description="Serine aminopeptidase S33" evidence="2">
    <location>
        <begin position="175"/>
        <end position="276"/>
    </location>
</feature>
<gene>
    <name evidence="3" type="ORF">CTEN210_15017</name>
</gene>
<feature type="region of interest" description="Disordered" evidence="1">
    <location>
        <begin position="423"/>
        <end position="447"/>
    </location>
</feature>
<sequence length="468" mass="51601">MSNHLPNVEGMSLDNPHVDKAINAGTTAPNCQPRHTLAALDNESSSSDLDDSSTSTTNGGSSTGSSNSRKAQRAEKKARKKEKKAQAARRKQQQENDPKKMGYIQMAKMGYQELVNAIIRPPRAEYKEESLGPPAFLFCGKRFTRTDFCLKTKRGLNLQCSHWEPVERASDRIPVVIYMHGNSSARVEVLPQLSYLLSLGIAVFSFDFAGSGKSDGEYVSLGFYEREDLMCVIAHLRATNVVSTIALWGRSMGAATALMHGYRDPSIACMILDSSFSDLSRLCEEMVEKGREQGITVPGFVVSLALRMIRSSVKKQAGVDIKHISPITHADKCFIPALFVAGEHDDFINKKHSQDIHAKYAGDKNMIVVEGDHNSPRPKFMFDSVSIFLQTCLQIPNSWALNTHPGMNLMAPPWTYPGIVRPSASAERTASRESQGAPKELGMTAERQREIQASLFKMLGQQDDEGGD</sequence>
<dbReference type="PANTHER" id="PTHR43358:SF4">
    <property type="entry name" value="ALPHA_BETA HYDROLASE FOLD-1 DOMAIN-CONTAINING PROTEIN"/>
    <property type="match status" value="1"/>
</dbReference>
<dbReference type="SUPFAM" id="SSF53474">
    <property type="entry name" value="alpha/beta-Hydrolases"/>
    <property type="match status" value="1"/>
</dbReference>
<feature type="compositionally biased region" description="Low complexity" evidence="1">
    <location>
        <begin position="41"/>
        <end position="69"/>
    </location>
</feature>
<dbReference type="Gene3D" id="3.40.50.1820">
    <property type="entry name" value="alpha/beta hydrolase"/>
    <property type="match status" value="1"/>
</dbReference>
<dbReference type="EMBL" id="BLLK01000062">
    <property type="protein sequence ID" value="GFH58541.1"/>
    <property type="molecule type" value="Genomic_DNA"/>
</dbReference>
<dbReference type="InterPro" id="IPR029058">
    <property type="entry name" value="AB_hydrolase_fold"/>
</dbReference>
<dbReference type="InterPro" id="IPR022742">
    <property type="entry name" value="Hydrolase_4"/>
</dbReference>
<keyword evidence="4" id="KW-1185">Reference proteome</keyword>
<dbReference type="Proteomes" id="UP001054902">
    <property type="component" value="Unassembled WGS sequence"/>
</dbReference>
<feature type="region of interest" description="Disordered" evidence="1">
    <location>
        <begin position="1"/>
        <end position="103"/>
    </location>
</feature>
<dbReference type="PANTHER" id="PTHR43358">
    <property type="entry name" value="ALPHA/BETA-HYDROLASE"/>
    <property type="match status" value="1"/>
</dbReference>
<name>A0AAD3D622_9STRA</name>
<evidence type="ECO:0000313" key="4">
    <source>
        <dbReference type="Proteomes" id="UP001054902"/>
    </source>
</evidence>
<accession>A0AAD3D622</accession>
<evidence type="ECO:0000313" key="3">
    <source>
        <dbReference type="EMBL" id="GFH58541.1"/>
    </source>
</evidence>
<feature type="compositionally biased region" description="Basic residues" evidence="1">
    <location>
        <begin position="76"/>
        <end position="91"/>
    </location>
</feature>
<dbReference type="AlphaFoldDB" id="A0AAD3D622"/>
<evidence type="ECO:0000256" key="1">
    <source>
        <dbReference type="SAM" id="MobiDB-lite"/>
    </source>
</evidence>
<reference evidence="3 4" key="1">
    <citation type="journal article" date="2021" name="Sci. Rep.">
        <title>The genome of the diatom Chaetoceros tenuissimus carries an ancient integrated fragment of an extant virus.</title>
        <authorList>
            <person name="Hongo Y."/>
            <person name="Kimura K."/>
            <person name="Takaki Y."/>
            <person name="Yoshida Y."/>
            <person name="Baba S."/>
            <person name="Kobayashi G."/>
            <person name="Nagasaki K."/>
            <person name="Hano T."/>
            <person name="Tomaru Y."/>
        </authorList>
    </citation>
    <scope>NUCLEOTIDE SEQUENCE [LARGE SCALE GENOMIC DNA]</scope>
    <source>
        <strain evidence="3 4">NIES-3715</strain>
    </source>
</reference>
<dbReference type="Pfam" id="PF12146">
    <property type="entry name" value="Hydrolase_4"/>
    <property type="match status" value="1"/>
</dbReference>
<protein>
    <recommendedName>
        <fullName evidence="2">Serine aminopeptidase S33 domain-containing protein</fullName>
    </recommendedName>
</protein>
<evidence type="ECO:0000259" key="2">
    <source>
        <dbReference type="Pfam" id="PF12146"/>
    </source>
</evidence>
<dbReference type="InterPro" id="IPR052920">
    <property type="entry name" value="DNA-binding_regulatory"/>
</dbReference>